<evidence type="ECO:0000313" key="3">
    <source>
        <dbReference type="EMBL" id="CAL1152701.1"/>
    </source>
</evidence>
<feature type="region of interest" description="Disordered" evidence="1">
    <location>
        <begin position="205"/>
        <end position="229"/>
    </location>
</feature>
<feature type="compositionally biased region" description="Low complexity" evidence="1">
    <location>
        <begin position="392"/>
        <end position="411"/>
    </location>
</feature>
<reference evidence="3" key="2">
    <citation type="submission" date="2024-04" db="EMBL/GenBank/DDBJ databases">
        <authorList>
            <person name="Chen Y."/>
            <person name="Shah S."/>
            <person name="Dougan E. K."/>
            <person name="Thang M."/>
            <person name="Chan C."/>
        </authorList>
    </citation>
    <scope>NUCLEOTIDE SEQUENCE [LARGE SCALE GENOMIC DNA]</scope>
</reference>
<sequence length="790" mass="89247">MDPRAAFQHFSDGKPVLDIDDLSCAVLAVFGFKFKKQDLRDLMEQYGTRSEGESCFLPLQAFLQLVEDRRRVLGERDRALRLFSALDVKDQGFLDLKSFHQLCLETCRPSAQRAAEIFQDMDRTMPDEEKEKELPVSPLQELADIRKRHQERFQEREQQAAEAERKREQEKEDAQLAEAYAKEEEEARLRQLEADEEYSRQLAAQLNPGGSVPSSQPNFDGGGGRSEALPTDDAELAAYYQQLEDGEAEGYRAPMRTNYMERLIESPQAENLTWAWAMLQGQGDSAREPMVSAEPLTQRPSSPGWRTRIAVPRQGRTRAWHNLGVKSLSKALLKDDNSVTESYQSRSAPFSGTSRTPVSRQDSGSVAESRESRSAPFSGTASRTPVSRQDSDSVAESSQSRSAQSRTTSRTPVSRQDSDSVAESRQSRSAQSGNNPRTPVSRQDSDVAESRQSRSAQSGNNARTPVSRQASSADDLDIFQSYSRFRLKVVSMFGSMASGLYELGADPQTGRISQEDFVRVCADTLEMMSEREALSLFRHFTNADPFGAEDEAFATFKDLSIDEEEWKYVVATKQQAKTNSTAIPFSSVPSGSSAGLYHRPINVNQVSEQREQRQALSSEDDKDDKEDEEEEDEVQSLLARQYSIEVSFLTWQKVHAHVGQEYFPEDAEGIFVVRPRQMVEARLPGDGWRHSINLLFVGNTNGPPKKSDTLWYKPATTMNCLPAFLADVVRPRWDNLREIATTLCCETQWSLEDESEKFLASFVMFDWQGLSDRDRRRESPWGMCRDDWVL</sequence>
<feature type="compositionally biased region" description="Polar residues" evidence="1">
    <location>
        <begin position="412"/>
        <end position="442"/>
    </location>
</feature>
<name>A0A9P1CZT7_9DINO</name>
<gene>
    <name evidence="2" type="ORF">C1SCF055_LOCUS25542</name>
</gene>
<feature type="compositionally biased region" description="Basic and acidic residues" evidence="1">
    <location>
        <begin position="443"/>
        <end position="452"/>
    </location>
</feature>
<evidence type="ECO:0000256" key="1">
    <source>
        <dbReference type="SAM" id="MobiDB-lite"/>
    </source>
</evidence>
<feature type="compositionally biased region" description="Polar residues" evidence="1">
    <location>
        <begin position="453"/>
        <end position="472"/>
    </location>
</feature>
<dbReference type="OrthoDB" id="406895at2759"/>
<dbReference type="SUPFAM" id="SSF47473">
    <property type="entry name" value="EF-hand"/>
    <property type="match status" value="1"/>
</dbReference>
<proteinExistence type="predicted"/>
<feature type="compositionally biased region" description="Acidic residues" evidence="1">
    <location>
        <begin position="618"/>
        <end position="634"/>
    </location>
</feature>
<feature type="region of interest" description="Disordered" evidence="1">
    <location>
        <begin position="604"/>
        <end position="634"/>
    </location>
</feature>
<feature type="compositionally biased region" description="Polar residues" evidence="1">
    <location>
        <begin position="340"/>
        <end position="366"/>
    </location>
</feature>
<protein>
    <recommendedName>
        <fullName evidence="5">EF-hand domain-containing protein</fullName>
    </recommendedName>
</protein>
<dbReference type="Proteomes" id="UP001152797">
    <property type="component" value="Unassembled WGS sequence"/>
</dbReference>
<dbReference type="Gene3D" id="1.10.238.10">
    <property type="entry name" value="EF-hand"/>
    <property type="match status" value="1"/>
</dbReference>
<feature type="region of interest" description="Disordered" evidence="1">
    <location>
        <begin position="285"/>
        <end position="306"/>
    </location>
</feature>
<organism evidence="2">
    <name type="scientific">Cladocopium goreaui</name>
    <dbReference type="NCBI Taxonomy" id="2562237"/>
    <lineage>
        <taxon>Eukaryota</taxon>
        <taxon>Sar</taxon>
        <taxon>Alveolata</taxon>
        <taxon>Dinophyceae</taxon>
        <taxon>Suessiales</taxon>
        <taxon>Symbiodiniaceae</taxon>
        <taxon>Cladocopium</taxon>
    </lineage>
</organism>
<dbReference type="InterPro" id="IPR011992">
    <property type="entry name" value="EF-hand-dom_pair"/>
</dbReference>
<comment type="caution">
    <text evidence="2">The sequence shown here is derived from an EMBL/GenBank/DDBJ whole genome shotgun (WGS) entry which is preliminary data.</text>
</comment>
<feature type="compositionally biased region" description="Basic and acidic residues" evidence="1">
    <location>
        <begin position="151"/>
        <end position="188"/>
    </location>
</feature>
<evidence type="ECO:0000313" key="2">
    <source>
        <dbReference type="EMBL" id="CAI3999326.1"/>
    </source>
</evidence>
<keyword evidence="4" id="KW-1185">Reference proteome</keyword>
<feature type="compositionally biased region" description="Polar residues" evidence="1">
    <location>
        <begin position="375"/>
        <end position="388"/>
    </location>
</feature>
<evidence type="ECO:0000313" key="4">
    <source>
        <dbReference type="Proteomes" id="UP001152797"/>
    </source>
</evidence>
<feature type="region of interest" description="Disordered" evidence="1">
    <location>
        <begin position="149"/>
        <end position="188"/>
    </location>
</feature>
<reference evidence="2" key="1">
    <citation type="submission" date="2022-10" db="EMBL/GenBank/DDBJ databases">
        <authorList>
            <person name="Chen Y."/>
            <person name="Dougan E. K."/>
            <person name="Chan C."/>
            <person name="Rhodes N."/>
            <person name="Thang M."/>
        </authorList>
    </citation>
    <scope>NUCLEOTIDE SEQUENCE</scope>
</reference>
<dbReference type="EMBL" id="CAMXCT020002613">
    <property type="protein sequence ID" value="CAL1152701.1"/>
    <property type="molecule type" value="Genomic_DNA"/>
</dbReference>
<evidence type="ECO:0008006" key="5">
    <source>
        <dbReference type="Google" id="ProtNLM"/>
    </source>
</evidence>
<dbReference type="EMBL" id="CAMXCT010002613">
    <property type="protein sequence ID" value="CAI3999326.1"/>
    <property type="molecule type" value="Genomic_DNA"/>
</dbReference>
<accession>A0A9P1CZT7</accession>
<dbReference type="AlphaFoldDB" id="A0A9P1CZT7"/>
<feature type="region of interest" description="Disordered" evidence="1">
    <location>
        <begin position="340"/>
        <end position="472"/>
    </location>
</feature>
<dbReference type="EMBL" id="CAMXCT030002613">
    <property type="protein sequence ID" value="CAL4786638.1"/>
    <property type="molecule type" value="Genomic_DNA"/>
</dbReference>